<dbReference type="PANTHER" id="PTHR43685">
    <property type="entry name" value="GLYCOSYLTRANSFERASE"/>
    <property type="match status" value="1"/>
</dbReference>
<dbReference type="Proteomes" id="UP000632273">
    <property type="component" value="Unassembled WGS sequence"/>
</dbReference>
<feature type="domain" description="Glycosyltransferase 2-like" evidence="1">
    <location>
        <begin position="10"/>
        <end position="129"/>
    </location>
</feature>
<dbReference type="InterPro" id="IPR001173">
    <property type="entry name" value="Glyco_trans_2-like"/>
</dbReference>
<protein>
    <recommendedName>
        <fullName evidence="1">Glycosyltransferase 2-like domain-containing protein</fullName>
    </recommendedName>
</protein>
<proteinExistence type="predicted"/>
<dbReference type="CDD" id="cd00761">
    <property type="entry name" value="Glyco_tranf_GTA_type"/>
    <property type="match status" value="1"/>
</dbReference>
<sequence length="364" mass="41404">MIHARPAGVSVLICTYNGAQRLTPTLEHLARQQVAAGTAWEVILVDNGSTDNSLALGMACWNHNGSPVPLRTFLQPVPGKNNALELAYQEAAYEYMCIVDDDNWLEDNYLQSGFDLLSRQDTIGVLGGSNKGAFEVPPPAWFARVSRIYAVGEPLVFTGTPPQQLTTLGKITQGTPWGAGLFIRHAAWRLLKEANFESLFTGRIGEKQLSAGEDDELCYAVRLIGYELWYEPALRLTHFMTKGRLTTDYVPRIIHSFSQTYSRLSAYRRLVYTPDIDYSKNMSWVKDFAYITLRTFSIKNLVKYIKLRMKGDIEYLLEGQQFYTWFNFIVDYRETRSNYLKVKSMQERARLLSKTSLSNKVADL</sequence>
<dbReference type="PANTHER" id="PTHR43685:SF2">
    <property type="entry name" value="GLYCOSYLTRANSFERASE 2-LIKE DOMAIN-CONTAINING PROTEIN"/>
    <property type="match status" value="1"/>
</dbReference>
<accession>A0ABQ1UJW3</accession>
<reference evidence="3" key="1">
    <citation type="journal article" date="2019" name="Int. J. Syst. Evol. Microbiol.">
        <title>The Global Catalogue of Microorganisms (GCM) 10K type strain sequencing project: providing services to taxonomists for standard genome sequencing and annotation.</title>
        <authorList>
            <consortium name="The Broad Institute Genomics Platform"/>
            <consortium name="The Broad Institute Genome Sequencing Center for Infectious Disease"/>
            <person name="Wu L."/>
            <person name="Ma J."/>
        </authorList>
    </citation>
    <scope>NUCLEOTIDE SEQUENCE [LARGE SCALE GENOMIC DNA]</scope>
    <source>
        <strain evidence="3">CGMCC 1.15197</strain>
    </source>
</reference>
<dbReference type="Gene3D" id="3.90.550.10">
    <property type="entry name" value="Spore Coat Polysaccharide Biosynthesis Protein SpsA, Chain A"/>
    <property type="match status" value="1"/>
</dbReference>
<evidence type="ECO:0000313" key="2">
    <source>
        <dbReference type="EMBL" id="GGF20498.1"/>
    </source>
</evidence>
<comment type="caution">
    <text evidence="2">The sequence shown here is derived from an EMBL/GenBank/DDBJ whole genome shotgun (WGS) entry which is preliminary data.</text>
</comment>
<dbReference type="Pfam" id="PF00535">
    <property type="entry name" value="Glycos_transf_2"/>
    <property type="match status" value="1"/>
</dbReference>
<name>A0ABQ1UJW3_9BACT</name>
<evidence type="ECO:0000313" key="3">
    <source>
        <dbReference type="Proteomes" id="UP000632273"/>
    </source>
</evidence>
<gene>
    <name evidence="2" type="ORF">GCM10011383_35180</name>
</gene>
<organism evidence="2 3">
    <name type="scientific">Hymenobacter cavernae</name>
    <dbReference type="NCBI Taxonomy" id="2044852"/>
    <lineage>
        <taxon>Bacteria</taxon>
        <taxon>Pseudomonadati</taxon>
        <taxon>Bacteroidota</taxon>
        <taxon>Cytophagia</taxon>
        <taxon>Cytophagales</taxon>
        <taxon>Hymenobacteraceae</taxon>
        <taxon>Hymenobacter</taxon>
    </lineage>
</organism>
<dbReference type="RefSeq" id="WP_188815337.1">
    <property type="nucleotide sequence ID" value="NZ_BMHT01000006.1"/>
</dbReference>
<dbReference type="InterPro" id="IPR029044">
    <property type="entry name" value="Nucleotide-diphossugar_trans"/>
</dbReference>
<keyword evidence="3" id="KW-1185">Reference proteome</keyword>
<dbReference type="SUPFAM" id="SSF53448">
    <property type="entry name" value="Nucleotide-diphospho-sugar transferases"/>
    <property type="match status" value="1"/>
</dbReference>
<evidence type="ECO:0000259" key="1">
    <source>
        <dbReference type="Pfam" id="PF00535"/>
    </source>
</evidence>
<dbReference type="EMBL" id="BMHT01000006">
    <property type="protein sequence ID" value="GGF20498.1"/>
    <property type="molecule type" value="Genomic_DNA"/>
</dbReference>
<dbReference type="InterPro" id="IPR050834">
    <property type="entry name" value="Glycosyltransf_2"/>
</dbReference>